<gene>
    <name evidence="2" type="ORF">J0J18_24665</name>
</gene>
<sequence>EGFGQVLVECLATGTPVVSTNCQSGPSEILVGELSQYLVDIKDRDECAIVNDLSNMFNEILNNPPTITNDAIKRFSKE</sequence>
<dbReference type="Proteomes" id="UP000664056">
    <property type="component" value="Unassembled WGS sequence"/>
</dbReference>
<organism evidence="2 3">
    <name type="scientific">Vibrio vulnificus</name>
    <dbReference type="NCBI Taxonomy" id="672"/>
    <lineage>
        <taxon>Bacteria</taxon>
        <taxon>Pseudomonadati</taxon>
        <taxon>Pseudomonadota</taxon>
        <taxon>Gammaproteobacteria</taxon>
        <taxon>Vibrionales</taxon>
        <taxon>Vibrionaceae</taxon>
        <taxon>Vibrio</taxon>
    </lineage>
</organism>
<feature type="non-terminal residue" evidence="2">
    <location>
        <position position="78"/>
    </location>
</feature>
<name>A0AAW4HJJ8_VIBVL</name>
<reference evidence="2" key="1">
    <citation type="submission" date="2021-03" db="EMBL/GenBank/DDBJ databases">
        <title>Study of the foodborne Vibrio vulnificus isolates from China.</title>
        <authorList>
            <person name="Zheng Z."/>
            <person name="Ye L."/>
        </authorList>
    </citation>
    <scope>NUCLEOTIDE SEQUENCE</scope>
    <source>
        <strain evidence="2">Vv1582</strain>
    </source>
</reference>
<proteinExistence type="predicted"/>
<dbReference type="EMBL" id="JAFKOQ010000371">
    <property type="protein sequence ID" value="MBN8124884.1"/>
    <property type="molecule type" value="Genomic_DNA"/>
</dbReference>
<accession>A0AAW4HJJ8</accession>
<protein>
    <submittedName>
        <fullName evidence="2">Glycosyltransferase</fullName>
    </submittedName>
</protein>
<dbReference type="AlphaFoldDB" id="A0AAW4HJJ8"/>
<comment type="caution">
    <text evidence="2">The sequence shown here is derived from an EMBL/GenBank/DDBJ whole genome shotgun (WGS) entry which is preliminary data.</text>
</comment>
<feature type="domain" description="Glycosyl transferase family 1" evidence="1">
    <location>
        <begin position="1"/>
        <end position="47"/>
    </location>
</feature>
<evidence type="ECO:0000313" key="2">
    <source>
        <dbReference type="EMBL" id="MBN8124884.1"/>
    </source>
</evidence>
<dbReference type="Pfam" id="PF00534">
    <property type="entry name" value="Glycos_transf_1"/>
    <property type="match status" value="1"/>
</dbReference>
<dbReference type="GO" id="GO:0016757">
    <property type="term" value="F:glycosyltransferase activity"/>
    <property type="evidence" value="ECO:0007669"/>
    <property type="project" value="InterPro"/>
</dbReference>
<feature type="non-terminal residue" evidence="2">
    <location>
        <position position="1"/>
    </location>
</feature>
<evidence type="ECO:0000313" key="3">
    <source>
        <dbReference type="Proteomes" id="UP000664056"/>
    </source>
</evidence>
<evidence type="ECO:0000259" key="1">
    <source>
        <dbReference type="Pfam" id="PF00534"/>
    </source>
</evidence>
<dbReference type="InterPro" id="IPR001296">
    <property type="entry name" value="Glyco_trans_1"/>
</dbReference>
<dbReference type="RefSeq" id="WP_206623364.1">
    <property type="nucleotide sequence ID" value="NZ_JAFKOQ010000371.1"/>
</dbReference>
<dbReference type="Gene3D" id="3.40.50.2000">
    <property type="entry name" value="Glycogen Phosphorylase B"/>
    <property type="match status" value="1"/>
</dbReference>
<dbReference type="SUPFAM" id="SSF53756">
    <property type="entry name" value="UDP-Glycosyltransferase/glycogen phosphorylase"/>
    <property type="match status" value="1"/>
</dbReference>